<proteinExistence type="inferred from homology"/>
<dbReference type="PRINTS" id="PR01727">
    <property type="entry name" value="DNABINDINGHU"/>
</dbReference>
<dbReference type="GO" id="GO:0030261">
    <property type="term" value="P:chromosome condensation"/>
    <property type="evidence" value="ECO:0007669"/>
    <property type="project" value="UniProtKB-KW"/>
</dbReference>
<dbReference type="PANTHER" id="PTHR33175">
    <property type="entry name" value="DNA-BINDING PROTEIN HU"/>
    <property type="match status" value="1"/>
</dbReference>
<comment type="similarity">
    <text evidence="1">Belongs to the bacterial histone-like protein family.</text>
</comment>
<keyword evidence="3" id="KW-0238">DNA-binding</keyword>
<evidence type="ECO:0000256" key="2">
    <source>
        <dbReference type="ARBA" id="ARBA00023067"/>
    </source>
</evidence>
<evidence type="ECO:0000313" key="4">
    <source>
        <dbReference type="EMBL" id="AXI28683.1"/>
    </source>
</evidence>
<accession>A0AA86HYC8</accession>
<sequence>MQVIRFGTFEVCEHAARTGRNLQTGEGIMISASKVPAFKPGKGLKKALK</sequence>
<dbReference type="SUPFAM" id="SSF47729">
    <property type="entry name" value="IHF-like DNA-binding proteins"/>
    <property type="match status" value="1"/>
</dbReference>
<reference evidence="4 5" key="1">
    <citation type="submission" date="2017-07" db="EMBL/GenBank/DDBJ databases">
        <title>Isolation and development of strain Bacillus megaterium SR7 for enhanced growth and metabolite production under supercritical carbon dioxide.</title>
        <authorList>
            <person name="Freedman A.J.E."/>
            <person name="Peet K.C."/>
            <person name="Boock J.T."/>
            <person name="Penn K."/>
            <person name="Prather K.L.J."/>
            <person name="Thompson J.R."/>
        </authorList>
    </citation>
    <scope>NUCLEOTIDE SEQUENCE [LARGE SCALE GENOMIC DNA]</scope>
    <source>
        <strain evidence="4 5">SR7</strain>
    </source>
</reference>
<evidence type="ECO:0000256" key="3">
    <source>
        <dbReference type="ARBA" id="ARBA00023125"/>
    </source>
</evidence>
<dbReference type="GO" id="GO:0005829">
    <property type="term" value="C:cytosol"/>
    <property type="evidence" value="ECO:0007669"/>
    <property type="project" value="TreeGrafter"/>
</dbReference>
<dbReference type="InterPro" id="IPR000119">
    <property type="entry name" value="Hist_DNA-bd"/>
</dbReference>
<evidence type="ECO:0000256" key="1">
    <source>
        <dbReference type="ARBA" id="ARBA00010529"/>
    </source>
</evidence>
<name>A0AA86HYC8_PRIMG</name>
<evidence type="ECO:0008006" key="6">
    <source>
        <dbReference type="Google" id="ProtNLM"/>
    </source>
</evidence>
<protein>
    <recommendedName>
        <fullName evidence="6">DNA-binding protein HU</fullName>
    </recommendedName>
</protein>
<dbReference type="GO" id="GO:0003677">
    <property type="term" value="F:DNA binding"/>
    <property type="evidence" value="ECO:0007669"/>
    <property type="project" value="UniProtKB-KW"/>
</dbReference>
<keyword evidence="2" id="KW-0226">DNA condensation</keyword>
<dbReference type="Gene3D" id="4.10.520.10">
    <property type="entry name" value="IHF-like DNA-binding proteins"/>
    <property type="match status" value="1"/>
</dbReference>
<dbReference type="GO" id="GO:0030527">
    <property type="term" value="F:structural constituent of chromatin"/>
    <property type="evidence" value="ECO:0007669"/>
    <property type="project" value="InterPro"/>
</dbReference>
<dbReference type="Pfam" id="PF00216">
    <property type="entry name" value="Bac_DNA_binding"/>
    <property type="match status" value="1"/>
</dbReference>
<evidence type="ECO:0000313" key="5">
    <source>
        <dbReference type="Proteomes" id="UP000253834"/>
    </source>
</evidence>
<dbReference type="Proteomes" id="UP000253834">
    <property type="component" value="Chromosome"/>
</dbReference>
<dbReference type="InterPro" id="IPR010992">
    <property type="entry name" value="IHF-like_DNA-bd_dom_sf"/>
</dbReference>
<dbReference type="AlphaFoldDB" id="A0AA86HYC8"/>
<dbReference type="PANTHER" id="PTHR33175:SF3">
    <property type="entry name" value="DNA-BINDING PROTEIN HU-BETA"/>
    <property type="match status" value="1"/>
</dbReference>
<dbReference type="EMBL" id="CP022674">
    <property type="protein sequence ID" value="AXI28683.1"/>
    <property type="molecule type" value="Genomic_DNA"/>
</dbReference>
<organism evidence="4 5">
    <name type="scientific">Priestia megaterium</name>
    <name type="common">Bacillus megaterium</name>
    <dbReference type="NCBI Taxonomy" id="1404"/>
    <lineage>
        <taxon>Bacteria</taxon>
        <taxon>Bacillati</taxon>
        <taxon>Bacillota</taxon>
        <taxon>Bacilli</taxon>
        <taxon>Bacillales</taxon>
        <taxon>Bacillaceae</taxon>
        <taxon>Priestia</taxon>
    </lineage>
</organism>
<gene>
    <name evidence="4" type="ORF">CIB87_06545</name>
</gene>